<dbReference type="SMART" id="SM00487">
    <property type="entry name" value="DEXDc"/>
    <property type="match status" value="1"/>
</dbReference>
<dbReference type="EMBL" id="JBHLXE010000105">
    <property type="protein sequence ID" value="MFC0180571.1"/>
    <property type="molecule type" value="Genomic_DNA"/>
</dbReference>
<dbReference type="SUPFAM" id="SSF52540">
    <property type="entry name" value="P-loop containing nucleoside triphosphate hydrolases"/>
    <property type="match status" value="1"/>
</dbReference>
<evidence type="ECO:0000259" key="9">
    <source>
        <dbReference type="PROSITE" id="PS51193"/>
    </source>
</evidence>
<dbReference type="InterPro" id="IPR011545">
    <property type="entry name" value="DEAD/DEAH_box_helicase_dom"/>
</dbReference>
<dbReference type="InterPro" id="IPR010614">
    <property type="entry name" value="RAD3-like_helicase_DEAD"/>
</dbReference>
<dbReference type="InterPro" id="IPR014001">
    <property type="entry name" value="Helicase_ATP-bd"/>
</dbReference>
<sequence>MALPSEVKNNITKWYKALQNHIPNFISRAPQREMIAHVANSLNGENGRHLIVEAPTGVGKTLSYLIPGIAVAQNQEKKLVVSTANIALQDQIFNKDLPLIQKIIPEIKFIAVFGRARYVCPRNLTYLSPKNDGQTGFLDLFEDDEFNVNQNEAEFCLQLYDNLIKNKWDGVRDHHSESISDSLWQKMSTDKQNCLGRNCYHFRECPFYLSRKDIENSDIIITNHALVLAALENENTLPPPEKMLLVLDEGHHIADVARGALELHAEISLFQSLNQLDGFSKIIKQATTLFDPPEKPPLLKNIERFDDHIEQAKELADHLMMIFDEYLPNDEGSSSSQSTLFKENNKNQEPLYIFELGQLPEEFQLLCQALQTSHSRLASVADFFLTYFNESSNKLELAKVQRFQLQISRFFGYFDNLSQLWQLACKKTSSSAPISKWFSRSANPQYMGCYFHCAALRVSDQLSSIIWDRIPHAVITSATLRSLNSFHRIEDQTGLNPEAKDQFIALSSPFAHHKQGKIIIPNMKTSPVMEDEEKHLQEMLRFFNYQYEESGHKAFLVLFNSQRAMKRFIELCDAYQFTLLVQGDKPRARLIELHQENIKNEEKSVLIGMSSFSEGLDLRGDFLTQVHIHKIGFPPMTNPIILTEEKWLKNLKKSSFDLLSLPQASFTLIQQVGRLIRSHDCFGEIVIYDNRLLNKPYGKRLLASLPSFPLEQVDVPN</sequence>
<dbReference type="InterPro" id="IPR006555">
    <property type="entry name" value="ATP-dep_Helicase_C"/>
</dbReference>
<organism evidence="10 11">
    <name type="scientific">Thorsellia kenyensis</name>
    <dbReference type="NCBI Taxonomy" id="1549888"/>
    <lineage>
        <taxon>Bacteria</taxon>
        <taxon>Pseudomonadati</taxon>
        <taxon>Pseudomonadota</taxon>
        <taxon>Gammaproteobacteria</taxon>
        <taxon>Enterobacterales</taxon>
        <taxon>Thorselliaceae</taxon>
        <taxon>Thorsellia</taxon>
    </lineage>
</organism>
<keyword evidence="8" id="KW-0413">Isomerase</keyword>
<evidence type="ECO:0000256" key="1">
    <source>
        <dbReference type="ARBA" id="ARBA00022723"/>
    </source>
</evidence>
<keyword evidence="1" id="KW-0479">Metal-binding</keyword>
<dbReference type="InterPro" id="IPR045028">
    <property type="entry name" value="DinG/Rad3-like"/>
</dbReference>
<dbReference type="InterPro" id="IPR027417">
    <property type="entry name" value="P-loop_NTPase"/>
</dbReference>
<dbReference type="Pfam" id="PF13307">
    <property type="entry name" value="Helicase_C_2"/>
    <property type="match status" value="1"/>
</dbReference>
<dbReference type="Gene3D" id="3.40.50.300">
    <property type="entry name" value="P-loop containing nucleotide triphosphate hydrolases"/>
    <property type="match status" value="2"/>
</dbReference>
<dbReference type="PANTHER" id="PTHR11472:SF59">
    <property type="entry name" value="ATP-DEPENDENT DNA HELICASE DING"/>
    <property type="match status" value="1"/>
</dbReference>
<dbReference type="Pfam" id="PF06733">
    <property type="entry name" value="DEAD_2"/>
    <property type="match status" value="1"/>
</dbReference>
<keyword evidence="3 10" id="KW-0378">Hydrolase</keyword>
<keyword evidence="4 10" id="KW-0347">Helicase</keyword>
<protein>
    <submittedName>
        <fullName evidence="10">ATP-dependent DNA helicase DinG</fullName>
        <ecNumber evidence="10">3.6.4.12</ecNumber>
    </submittedName>
</protein>
<evidence type="ECO:0000256" key="7">
    <source>
        <dbReference type="ARBA" id="ARBA00023014"/>
    </source>
</evidence>
<dbReference type="EC" id="3.6.4.12" evidence="10"/>
<dbReference type="GO" id="GO:0003678">
    <property type="term" value="F:DNA helicase activity"/>
    <property type="evidence" value="ECO:0007669"/>
    <property type="project" value="UniProtKB-EC"/>
</dbReference>
<proteinExistence type="predicted"/>
<evidence type="ECO:0000256" key="4">
    <source>
        <dbReference type="ARBA" id="ARBA00022806"/>
    </source>
</evidence>
<evidence type="ECO:0000256" key="5">
    <source>
        <dbReference type="ARBA" id="ARBA00022840"/>
    </source>
</evidence>
<comment type="caution">
    <text evidence="10">The sequence shown here is derived from an EMBL/GenBank/DDBJ whole genome shotgun (WGS) entry which is preliminary data.</text>
</comment>
<dbReference type="PANTHER" id="PTHR11472">
    <property type="entry name" value="DNA REPAIR DEAD HELICASE RAD3/XP-D SUBFAMILY MEMBER"/>
    <property type="match status" value="1"/>
</dbReference>
<name>A0ABV6CE75_9GAMM</name>
<keyword evidence="2" id="KW-0547">Nucleotide-binding</keyword>
<gene>
    <name evidence="10" type="primary">dinG</name>
    <name evidence="10" type="ORF">ACFFIT_10845</name>
</gene>
<dbReference type="SMART" id="SM00491">
    <property type="entry name" value="HELICc2"/>
    <property type="match status" value="1"/>
</dbReference>
<keyword evidence="7" id="KW-0411">Iron-sulfur</keyword>
<accession>A0ABV6CE75</accession>
<dbReference type="Proteomes" id="UP001589758">
    <property type="component" value="Unassembled WGS sequence"/>
</dbReference>
<evidence type="ECO:0000313" key="10">
    <source>
        <dbReference type="EMBL" id="MFC0180571.1"/>
    </source>
</evidence>
<dbReference type="NCBIfam" id="NF008729">
    <property type="entry name" value="PRK11747.1"/>
    <property type="match status" value="1"/>
</dbReference>
<dbReference type="GO" id="GO:0016787">
    <property type="term" value="F:hydrolase activity"/>
    <property type="evidence" value="ECO:0007669"/>
    <property type="project" value="UniProtKB-KW"/>
</dbReference>
<keyword evidence="11" id="KW-1185">Reference proteome</keyword>
<dbReference type="RefSeq" id="WP_385877692.1">
    <property type="nucleotide sequence ID" value="NZ_JBHLXE010000105.1"/>
</dbReference>
<keyword evidence="6" id="KW-0408">Iron</keyword>
<evidence type="ECO:0000313" key="11">
    <source>
        <dbReference type="Proteomes" id="UP001589758"/>
    </source>
</evidence>
<evidence type="ECO:0000256" key="6">
    <source>
        <dbReference type="ARBA" id="ARBA00023004"/>
    </source>
</evidence>
<evidence type="ECO:0000256" key="3">
    <source>
        <dbReference type="ARBA" id="ARBA00022801"/>
    </source>
</evidence>
<evidence type="ECO:0000256" key="2">
    <source>
        <dbReference type="ARBA" id="ARBA00022741"/>
    </source>
</evidence>
<dbReference type="InterPro" id="IPR014013">
    <property type="entry name" value="Helic_SF1/SF2_ATP-bd_DinG/Rad3"/>
</dbReference>
<keyword evidence="5" id="KW-0067">ATP-binding</keyword>
<reference evidence="10 11" key="1">
    <citation type="submission" date="2024-09" db="EMBL/GenBank/DDBJ databases">
        <authorList>
            <person name="Sun Q."/>
            <person name="Mori K."/>
        </authorList>
    </citation>
    <scope>NUCLEOTIDE SEQUENCE [LARGE SCALE GENOMIC DNA]</scope>
    <source>
        <strain evidence="10 11">CCM 8545</strain>
    </source>
</reference>
<dbReference type="PROSITE" id="PS51193">
    <property type="entry name" value="HELICASE_ATP_BIND_2"/>
    <property type="match status" value="1"/>
</dbReference>
<evidence type="ECO:0000256" key="8">
    <source>
        <dbReference type="ARBA" id="ARBA00023235"/>
    </source>
</evidence>
<dbReference type="Pfam" id="PF00270">
    <property type="entry name" value="DEAD"/>
    <property type="match status" value="1"/>
</dbReference>
<feature type="domain" description="Helicase ATP-binding" evidence="9">
    <location>
        <begin position="17"/>
        <end position="315"/>
    </location>
</feature>